<dbReference type="InterPro" id="IPR004547">
    <property type="entry name" value="Glucosamine6P_isomerase"/>
</dbReference>
<dbReference type="RefSeq" id="WP_139948950.1">
    <property type="nucleotide sequence ID" value="NZ_CP040899.1"/>
</dbReference>
<dbReference type="Proteomes" id="UP000313948">
    <property type="component" value="Chromosome"/>
</dbReference>
<reference evidence="3 4" key="1">
    <citation type="submission" date="2019-05" db="EMBL/GenBank/DDBJ databases">
        <title>Georgenia *** sp. nov., and Georgenia *** sp. nov., isolated from the intestinal contents of plateau pika (Ochotona curzoniae) in the Qinghai-Tibet plateau of China.</title>
        <authorList>
            <person name="Tian Z."/>
        </authorList>
    </citation>
    <scope>NUCLEOTIDE SEQUENCE [LARGE SCALE GENOMIC DNA]</scope>
    <source>
        <strain evidence="3 4">Z294</strain>
    </source>
</reference>
<dbReference type="Gene3D" id="3.40.50.1360">
    <property type="match status" value="1"/>
</dbReference>
<proteinExistence type="predicted"/>
<feature type="domain" description="Glucosamine/galactosamine-6-phosphate isomerase" evidence="2">
    <location>
        <begin position="13"/>
        <end position="230"/>
    </location>
</feature>
<gene>
    <name evidence="3" type="ORF">FE251_12400</name>
</gene>
<evidence type="ECO:0000256" key="1">
    <source>
        <dbReference type="ARBA" id="ARBA00023277"/>
    </source>
</evidence>
<dbReference type="SUPFAM" id="SSF100950">
    <property type="entry name" value="NagB/RpiA/CoA transferase-like"/>
    <property type="match status" value="1"/>
</dbReference>
<evidence type="ECO:0000313" key="4">
    <source>
        <dbReference type="Proteomes" id="UP000313948"/>
    </source>
</evidence>
<dbReference type="Pfam" id="PF01182">
    <property type="entry name" value="Glucosamine_iso"/>
    <property type="match status" value="1"/>
</dbReference>
<protein>
    <submittedName>
        <fullName evidence="3">Glucosamine-6-phosphate deaminase</fullName>
    </submittedName>
</protein>
<name>A0ABX5VQG6_9MICO</name>
<dbReference type="EMBL" id="CP040899">
    <property type="protein sequence ID" value="QDB80091.1"/>
    <property type="molecule type" value="Genomic_DNA"/>
</dbReference>
<evidence type="ECO:0000313" key="3">
    <source>
        <dbReference type="EMBL" id="QDB80091.1"/>
    </source>
</evidence>
<evidence type="ECO:0000259" key="2">
    <source>
        <dbReference type="Pfam" id="PF01182"/>
    </source>
</evidence>
<dbReference type="InterPro" id="IPR006148">
    <property type="entry name" value="Glc/Gal-6P_isomerase"/>
</dbReference>
<dbReference type="PANTHER" id="PTHR11280">
    <property type="entry name" value="GLUCOSAMINE-6-PHOSPHATE ISOMERASE"/>
    <property type="match status" value="1"/>
</dbReference>
<organism evidence="3 4">
    <name type="scientific">Georgenia wutianyii</name>
    <dbReference type="NCBI Taxonomy" id="2585135"/>
    <lineage>
        <taxon>Bacteria</taxon>
        <taxon>Bacillati</taxon>
        <taxon>Actinomycetota</taxon>
        <taxon>Actinomycetes</taxon>
        <taxon>Micrococcales</taxon>
        <taxon>Bogoriellaceae</taxon>
        <taxon>Georgenia</taxon>
    </lineage>
</organism>
<dbReference type="PANTHER" id="PTHR11280:SF6">
    <property type="entry name" value="GLUCOSAMINE-6-PHOSPHATE ISOMERASE NAGB"/>
    <property type="match status" value="1"/>
</dbReference>
<sequence>MTLHPIRLHVHGTPEEMGSAAGTRAALLLREALAARGSARVMLAAAPSQAHTLRTLAAAQDLDFGAVTFFHMDDYVGLPLDARQGFGNWLEANFLSLLPGPTTFHRIPVDQAADEAAAGYARTMGEEPFDVLLCGLGVNAHLAFNDPPADFSDPRAARVVELDAVSRRQQADEGHFPTVEDVPERAVTVTIPRLLHSAHVVCSVPGGAKRAAVTRTLGLDPTPEVPGTALKLHPDVDLYVDAAAAPDAETSRG</sequence>
<keyword evidence="1" id="KW-0119">Carbohydrate metabolism</keyword>
<dbReference type="InterPro" id="IPR037171">
    <property type="entry name" value="NagB/RpiA_transferase-like"/>
</dbReference>
<accession>A0ABX5VQG6</accession>
<keyword evidence="4" id="KW-1185">Reference proteome</keyword>